<proteinExistence type="predicted"/>
<accession>A0ABS1TS62</accession>
<name>A0ABS1TS62_9BACI</name>
<gene>
    <name evidence="1" type="ORF">JK635_18410</name>
</gene>
<protein>
    <submittedName>
        <fullName evidence="1">Uncharacterized protein</fullName>
    </submittedName>
</protein>
<dbReference type="RefSeq" id="WP_202655398.1">
    <property type="nucleotide sequence ID" value="NZ_JAESWB010000278.1"/>
</dbReference>
<reference evidence="1 2" key="1">
    <citation type="submission" date="2021-01" db="EMBL/GenBank/DDBJ databases">
        <title>Genome public.</title>
        <authorList>
            <person name="Liu C."/>
            <person name="Sun Q."/>
        </authorList>
    </citation>
    <scope>NUCLEOTIDE SEQUENCE [LARGE SCALE GENOMIC DNA]</scope>
    <source>
        <strain evidence="1 2">YIM B02564</strain>
    </source>
</reference>
<evidence type="ECO:0000313" key="2">
    <source>
        <dbReference type="Proteomes" id="UP000623967"/>
    </source>
</evidence>
<evidence type="ECO:0000313" key="1">
    <source>
        <dbReference type="EMBL" id="MBL4954143.1"/>
    </source>
</evidence>
<organism evidence="1 2">
    <name type="scientific">Neobacillus paridis</name>
    <dbReference type="NCBI Taxonomy" id="2803862"/>
    <lineage>
        <taxon>Bacteria</taxon>
        <taxon>Bacillati</taxon>
        <taxon>Bacillota</taxon>
        <taxon>Bacilli</taxon>
        <taxon>Bacillales</taxon>
        <taxon>Bacillaceae</taxon>
        <taxon>Neobacillus</taxon>
    </lineage>
</organism>
<sequence length="299" mass="34820">MAYIIEKANILKSKQLKTQSLLVDDDKISAIITRPKQYRMIRMNLEPFIMTPSFVLLNSNISPHESFQVLKQTIIEQFIQKGCTTLFTYVTVSFENELLDKVNEMKLALMNSPIDYIIAVKIPLSLVTPSFIRKCKQEKIPAFFIEVDDYSKLTKVPWGWIREALFPYNCPFIPIISSAKKKEARALLSNWNNIMIKEKIPALYQEIPENRPISTVVLNKIGFYPQRSSLMNGTELSYNLYMKTREIKNVDEEELFFYHGDRLVITVHKGKIVRCLKDVRYKPGYGEHIMMRTPAFFSL</sequence>
<keyword evidence="2" id="KW-1185">Reference proteome</keyword>
<dbReference type="EMBL" id="JAESWB010000278">
    <property type="protein sequence ID" value="MBL4954143.1"/>
    <property type="molecule type" value="Genomic_DNA"/>
</dbReference>
<comment type="caution">
    <text evidence="1">The sequence shown here is derived from an EMBL/GenBank/DDBJ whole genome shotgun (WGS) entry which is preliminary data.</text>
</comment>
<dbReference type="Proteomes" id="UP000623967">
    <property type="component" value="Unassembled WGS sequence"/>
</dbReference>